<dbReference type="PANTHER" id="PTHR42643">
    <property type="entry name" value="IONOTROPIC RECEPTOR 20A-RELATED"/>
    <property type="match status" value="1"/>
</dbReference>
<dbReference type="GO" id="GO:0015276">
    <property type="term" value="F:ligand-gated monoatomic ion channel activity"/>
    <property type="evidence" value="ECO:0007669"/>
    <property type="project" value="InterPro"/>
</dbReference>
<evidence type="ECO:0000259" key="15">
    <source>
        <dbReference type="SMART" id="SM00918"/>
    </source>
</evidence>
<evidence type="ECO:0000256" key="7">
    <source>
        <dbReference type="ARBA" id="ARBA00023065"/>
    </source>
</evidence>
<dbReference type="InterPro" id="IPR019594">
    <property type="entry name" value="Glu/Gly-bd"/>
</dbReference>
<proteinExistence type="inferred from homology"/>
<feature type="transmembrane region" description="Helical" evidence="13">
    <location>
        <begin position="395"/>
        <end position="420"/>
    </location>
</feature>
<dbReference type="PANTHER" id="PTHR42643:SF24">
    <property type="entry name" value="IONOTROPIC RECEPTOR 60A"/>
    <property type="match status" value="1"/>
</dbReference>
<evidence type="ECO:0000256" key="2">
    <source>
        <dbReference type="ARBA" id="ARBA00008685"/>
    </source>
</evidence>
<evidence type="ECO:0000256" key="11">
    <source>
        <dbReference type="ARBA" id="ARBA00023286"/>
    </source>
</evidence>
<keyword evidence="3" id="KW-0813">Transport</keyword>
<dbReference type="Pfam" id="PF10613">
    <property type="entry name" value="Lig_chan-Glu_bd"/>
    <property type="match status" value="1"/>
</dbReference>
<keyword evidence="7" id="KW-0406">Ion transport</keyword>
<evidence type="ECO:0000313" key="17">
    <source>
        <dbReference type="Proteomes" id="UP001381693"/>
    </source>
</evidence>
<sequence>MLKELFVFVLGLPILLAFVYDTGQSALADRSLSVLEELIEGPLFGSNLVLYFDPSLDVDFVNNFVTLKVFRYISLIHVDLGSNGSIWSQKQPLEVLRGSYYIHIIICDTDITPFFESVSLEWNPKYILIYSLNADLIWILQEKVFQGIERLAYMSLLPSSLNTTNIRIGLYTYFPFFKENSLSLLGVWNKDSYANVENIFIDRYQSFEGAVFHLGTWFDDFPYLYQSKTEPEGIGEGVEVEMLDAIAATLNFSYTLTTEPPDLKWGAFVNGTWTGMLGMVHRKDKNFTINYFVITSERVKAFDATVSYWMEGFGMSMMSPPPLPKWRGTYYSFRSDVWLGIAVTYILIVLLMTIQDKIQEKPFFGKRTSKWVYFVQALVNQGMTKLPRAQWQRVFIGWWLLYCFIVTIAYTANLIAFLTIPVFPERVQTVQQLAESDYG</sequence>
<keyword evidence="12" id="KW-0407">Ion channel</keyword>
<evidence type="ECO:0000256" key="14">
    <source>
        <dbReference type="SAM" id="SignalP"/>
    </source>
</evidence>
<organism evidence="16 17">
    <name type="scientific">Halocaridina rubra</name>
    <name type="common">Hawaiian red shrimp</name>
    <dbReference type="NCBI Taxonomy" id="373956"/>
    <lineage>
        <taxon>Eukaryota</taxon>
        <taxon>Metazoa</taxon>
        <taxon>Ecdysozoa</taxon>
        <taxon>Arthropoda</taxon>
        <taxon>Crustacea</taxon>
        <taxon>Multicrustacea</taxon>
        <taxon>Malacostraca</taxon>
        <taxon>Eumalacostraca</taxon>
        <taxon>Eucarida</taxon>
        <taxon>Decapoda</taxon>
        <taxon>Pleocyemata</taxon>
        <taxon>Caridea</taxon>
        <taxon>Atyoidea</taxon>
        <taxon>Atyidae</taxon>
        <taxon>Halocaridina</taxon>
    </lineage>
</organism>
<keyword evidence="9" id="KW-0675">Receptor</keyword>
<keyword evidence="17" id="KW-1185">Reference proteome</keyword>
<evidence type="ECO:0000256" key="10">
    <source>
        <dbReference type="ARBA" id="ARBA00023180"/>
    </source>
</evidence>
<keyword evidence="4" id="KW-1003">Cell membrane</keyword>
<keyword evidence="6 13" id="KW-1133">Transmembrane helix</keyword>
<accession>A0AAN9A3L5</accession>
<dbReference type="GO" id="GO:0005886">
    <property type="term" value="C:plasma membrane"/>
    <property type="evidence" value="ECO:0007669"/>
    <property type="project" value="UniProtKB-SubCell"/>
</dbReference>
<comment type="similarity">
    <text evidence="2">Belongs to the glutamate-gated ion channel (TC 1.A.10.1) family.</text>
</comment>
<keyword evidence="10" id="KW-0325">Glycoprotein</keyword>
<keyword evidence="8 13" id="KW-0472">Membrane</keyword>
<dbReference type="SUPFAM" id="SSF53850">
    <property type="entry name" value="Periplasmic binding protein-like II"/>
    <property type="match status" value="1"/>
</dbReference>
<evidence type="ECO:0000256" key="1">
    <source>
        <dbReference type="ARBA" id="ARBA00004651"/>
    </source>
</evidence>
<protein>
    <recommendedName>
        <fullName evidence="15">Ionotropic glutamate receptor L-glutamate and glycine-binding domain-containing protein</fullName>
    </recommendedName>
</protein>
<dbReference type="Gene3D" id="1.10.287.70">
    <property type="match status" value="1"/>
</dbReference>
<evidence type="ECO:0000256" key="13">
    <source>
        <dbReference type="SAM" id="Phobius"/>
    </source>
</evidence>
<feature type="signal peptide" evidence="14">
    <location>
        <begin position="1"/>
        <end position="17"/>
    </location>
</feature>
<evidence type="ECO:0000256" key="5">
    <source>
        <dbReference type="ARBA" id="ARBA00022692"/>
    </source>
</evidence>
<dbReference type="Proteomes" id="UP001381693">
    <property type="component" value="Unassembled WGS sequence"/>
</dbReference>
<keyword evidence="5 13" id="KW-0812">Transmembrane</keyword>
<comment type="subcellular location">
    <subcellularLocation>
        <location evidence="1">Cell membrane</location>
        <topology evidence="1">Multi-pass membrane protein</topology>
    </subcellularLocation>
</comment>
<feature type="domain" description="Ionotropic glutamate receptor L-glutamate and glycine-binding" evidence="15">
    <location>
        <begin position="222"/>
        <end position="282"/>
    </location>
</feature>
<evidence type="ECO:0000256" key="6">
    <source>
        <dbReference type="ARBA" id="ARBA00022989"/>
    </source>
</evidence>
<reference evidence="16 17" key="1">
    <citation type="submission" date="2023-11" db="EMBL/GenBank/DDBJ databases">
        <title>Halocaridina rubra genome assembly.</title>
        <authorList>
            <person name="Smith C."/>
        </authorList>
    </citation>
    <scope>NUCLEOTIDE SEQUENCE [LARGE SCALE GENOMIC DNA]</scope>
    <source>
        <strain evidence="16">EP-1</strain>
        <tissue evidence="16">Whole</tissue>
    </source>
</reference>
<keyword evidence="14" id="KW-0732">Signal</keyword>
<dbReference type="AlphaFoldDB" id="A0AAN9A3L5"/>
<evidence type="ECO:0000256" key="3">
    <source>
        <dbReference type="ARBA" id="ARBA00022448"/>
    </source>
</evidence>
<feature type="transmembrane region" description="Helical" evidence="13">
    <location>
        <begin position="337"/>
        <end position="354"/>
    </location>
</feature>
<dbReference type="InterPro" id="IPR001320">
    <property type="entry name" value="Iontro_rcpt_C"/>
</dbReference>
<keyword evidence="11" id="KW-1071">Ligand-gated ion channel</keyword>
<name>A0AAN9A3L5_HALRR</name>
<evidence type="ECO:0000256" key="4">
    <source>
        <dbReference type="ARBA" id="ARBA00022475"/>
    </source>
</evidence>
<dbReference type="EMBL" id="JAXCGZ010017327">
    <property type="protein sequence ID" value="KAK7068287.1"/>
    <property type="molecule type" value="Genomic_DNA"/>
</dbReference>
<dbReference type="SMART" id="SM00918">
    <property type="entry name" value="Lig_chan-Glu_bd"/>
    <property type="match status" value="1"/>
</dbReference>
<dbReference type="Gene3D" id="3.40.190.10">
    <property type="entry name" value="Periplasmic binding protein-like II"/>
    <property type="match status" value="1"/>
</dbReference>
<dbReference type="Pfam" id="PF00060">
    <property type="entry name" value="Lig_chan"/>
    <property type="match status" value="1"/>
</dbReference>
<evidence type="ECO:0000256" key="9">
    <source>
        <dbReference type="ARBA" id="ARBA00023170"/>
    </source>
</evidence>
<dbReference type="GO" id="GO:0050906">
    <property type="term" value="P:detection of stimulus involved in sensory perception"/>
    <property type="evidence" value="ECO:0007669"/>
    <property type="project" value="UniProtKB-ARBA"/>
</dbReference>
<evidence type="ECO:0000256" key="8">
    <source>
        <dbReference type="ARBA" id="ARBA00023136"/>
    </source>
</evidence>
<evidence type="ECO:0000313" key="16">
    <source>
        <dbReference type="EMBL" id="KAK7068287.1"/>
    </source>
</evidence>
<feature type="chain" id="PRO_5042831139" description="Ionotropic glutamate receptor L-glutamate and glycine-binding domain-containing protein" evidence="14">
    <location>
        <begin position="18"/>
        <end position="439"/>
    </location>
</feature>
<gene>
    <name evidence="16" type="ORF">SK128_006516</name>
</gene>
<evidence type="ECO:0000256" key="12">
    <source>
        <dbReference type="ARBA" id="ARBA00023303"/>
    </source>
</evidence>
<comment type="caution">
    <text evidence="16">The sequence shown here is derived from an EMBL/GenBank/DDBJ whole genome shotgun (WGS) entry which is preliminary data.</text>
</comment>
<dbReference type="InterPro" id="IPR052192">
    <property type="entry name" value="Insect_Ionotropic_Sensory_Rcpt"/>
</dbReference>